<feature type="region of interest" description="Disordered" evidence="2">
    <location>
        <begin position="151"/>
        <end position="172"/>
    </location>
</feature>
<dbReference type="PROSITE" id="PS50088">
    <property type="entry name" value="ANK_REPEAT"/>
    <property type="match status" value="1"/>
</dbReference>
<evidence type="ECO:0000256" key="2">
    <source>
        <dbReference type="SAM" id="MobiDB-lite"/>
    </source>
</evidence>
<dbReference type="InterPro" id="IPR036770">
    <property type="entry name" value="Ankyrin_rpt-contain_sf"/>
</dbReference>
<evidence type="ECO:0000313" key="3">
    <source>
        <dbReference type="EMBL" id="TFL06934.1"/>
    </source>
</evidence>
<feature type="compositionally biased region" description="Polar residues" evidence="2">
    <location>
        <begin position="151"/>
        <end position="163"/>
    </location>
</feature>
<keyword evidence="4" id="KW-1185">Reference proteome</keyword>
<dbReference type="AlphaFoldDB" id="A0A5C3R6R9"/>
<evidence type="ECO:0000256" key="1">
    <source>
        <dbReference type="PROSITE-ProRule" id="PRU00023"/>
    </source>
</evidence>
<proteinExistence type="predicted"/>
<sequence length="172" mass="18230">MLASKGGHLDVTKLLLAKGSLVDAVNNDGWTALMRAGARADRTITDGKTALALASEHEYSKIVSFIQARIGTGAPFEAGVIAIETLDDTFMREQPEEAISALEHSEAAIASSSPTASPTPSYNRQIPTVISSAYRTQHSLGLAGRWYSETNRTSISTPDNGPTNEVVDLGVD</sequence>
<protein>
    <submittedName>
        <fullName evidence="3">Uncharacterized protein</fullName>
    </submittedName>
</protein>
<reference evidence="3 4" key="1">
    <citation type="journal article" date="2019" name="Nat. Ecol. Evol.">
        <title>Megaphylogeny resolves global patterns of mushroom evolution.</title>
        <authorList>
            <person name="Varga T."/>
            <person name="Krizsan K."/>
            <person name="Foldi C."/>
            <person name="Dima B."/>
            <person name="Sanchez-Garcia M."/>
            <person name="Sanchez-Ramirez S."/>
            <person name="Szollosi G.J."/>
            <person name="Szarkandi J.G."/>
            <person name="Papp V."/>
            <person name="Albert L."/>
            <person name="Andreopoulos W."/>
            <person name="Angelini C."/>
            <person name="Antonin V."/>
            <person name="Barry K.W."/>
            <person name="Bougher N.L."/>
            <person name="Buchanan P."/>
            <person name="Buyck B."/>
            <person name="Bense V."/>
            <person name="Catcheside P."/>
            <person name="Chovatia M."/>
            <person name="Cooper J."/>
            <person name="Damon W."/>
            <person name="Desjardin D."/>
            <person name="Finy P."/>
            <person name="Geml J."/>
            <person name="Haridas S."/>
            <person name="Hughes K."/>
            <person name="Justo A."/>
            <person name="Karasinski D."/>
            <person name="Kautmanova I."/>
            <person name="Kiss B."/>
            <person name="Kocsube S."/>
            <person name="Kotiranta H."/>
            <person name="LaButti K.M."/>
            <person name="Lechner B.E."/>
            <person name="Liimatainen K."/>
            <person name="Lipzen A."/>
            <person name="Lukacs Z."/>
            <person name="Mihaltcheva S."/>
            <person name="Morgado L.N."/>
            <person name="Niskanen T."/>
            <person name="Noordeloos M.E."/>
            <person name="Ohm R.A."/>
            <person name="Ortiz-Santana B."/>
            <person name="Ovrebo C."/>
            <person name="Racz N."/>
            <person name="Riley R."/>
            <person name="Savchenko A."/>
            <person name="Shiryaev A."/>
            <person name="Soop K."/>
            <person name="Spirin V."/>
            <person name="Szebenyi C."/>
            <person name="Tomsovsky M."/>
            <person name="Tulloss R.E."/>
            <person name="Uehling J."/>
            <person name="Grigoriev I.V."/>
            <person name="Vagvolgyi C."/>
            <person name="Papp T."/>
            <person name="Martin F.M."/>
            <person name="Miettinen O."/>
            <person name="Hibbett D.S."/>
            <person name="Nagy L.G."/>
        </authorList>
    </citation>
    <scope>NUCLEOTIDE SEQUENCE [LARGE SCALE GENOMIC DNA]</scope>
    <source>
        <strain evidence="3 4">CBS 309.79</strain>
    </source>
</reference>
<dbReference type="SUPFAM" id="SSF48403">
    <property type="entry name" value="Ankyrin repeat"/>
    <property type="match status" value="1"/>
</dbReference>
<keyword evidence="1" id="KW-0040">ANK repeat</keyword>
<organism evidence="3 4">
    <name type="scientific">Pterulicium gracile</name>
    <dbReference type="NCBI Taxonomy" id="1884261"/>
    <lineage>
        <taxon>Eukaryota</taxon>
        <taxon>Fungi</taxon>
        <taxon>Dikarya</taxon>
        <taxon>Basidiomycota</taxon>
        <taxon>Agaricomycotina</taxon>
        <taxon>Agaricomycetes</taxon>
        <taxon>Agaricomycetidae</taxon>
        <taxon>Agaricales</taxon>
        <taxon>Pleurotineae</taxon>
        <taxon>Pterulaceae</taxon>
        <taxon>Pterulicium</taxon>
    </lineage>
</organism>
<gene>
    <name evidence="3" type="ORF">BDV98DRAFT_599293</name>
</gene>
<dbReference type="Proteomes" id="UP000305067">
    <property type="component" value="Unassembled WGS sequence"/>
</dbReference>
<dbReference type="InterPro" id="IPR002110">
    <property type="entry name" value="Ankyrin_rpt"/>
</dbReference>
<dbReference type="OrthoDB" id="539213at2759"/>
<name>A0A5C3R6R9_9AGAR</name>
<dbReference type="Gene3D" id="1.25.40.20">
    <property type="entry name" value="Ankyrin repeat-containing domain"/>
    <property type="match status" value="1"/>
</dbReference>
<evidence type="ECO:0000313" key="4">
    <source>
        <dbReference type="Proteomes" id="UP000305067"/>
    </source>
</evidence>
<dbReference type="EMBL" id="ML178814">
    <property type="protein sequence ID" value="TFL06934.1"/>
    <property type="molecule type" value="Genomic_DNA"/>
</dbReference>
<dbReference type="Pfam" id="PF13637">
    <property type="entry name" value="Ank_4"/>
    <property type="match status" value="1"/>
</dbReference>
<feature type="repeat" description="ANK" evidence="1">
    <location>
        <begin position="1"/>
        <end position="27"/>
    </location>
</feature>
<accession>A0A5C3R6R9</accession>